<evidence type="ECO:0000256" key="1">
    <source>
        <dbReference type="PIRSR" id="PIRSR604597-1"/>
    </source>
</evidence>
<sequence length="234" mass="25838">MSAPIDDSSPASPETTTGSLEGPATTTTATSPDSTDAPDAAATPRASVIVGDDGLARCSWAATDPEYRRYHDEEWGREQHDPRALYEKLCLEGFQAGLSWITILRRRPAFREDFYGFDVERVAAMTEADVERLLQDARIIRHRGKIEATIANARATLALDRPLEELMWSFAPPAATTPRPRGWGDVPAVTVESTALSKELRRNGFRFVGPTTMYALMQSTGMVDDHFEGCFRAE</sequence>
<dbReference type="Proteomes" id="UP001142372">
    <property type="component" value="Unassembled WGS sequence"/>
</dbReference>
<evidence type="ECO:0000256" key="2">
    <source>
        <dbReference type="SAM" id="MobiDB-lite"/>
    </source>
</evidence>
<dbReference type="GO" id="GO:0006284">
    <property type="term" value="P:base-excision repair"/>
    <property type="evidence" value="ECO:0007669"/>
    <property type="project" value="InterPro"/>
</dbReference>
<feature type="compositionally biased region" description="Low complexity" evidence="2">
    <location>
        <begin position="23"/>
        <end position="43"/>
    </location>
</feature>
<keyword evidence="1" id="KW-0479">Metal-binding</keyword>
<dbReference type="NCBIfam" id="TIGR00624">
    <property type="entry name" value="tag"/>
    <property type="match status" value="1"/>
</dbReference>
<feature type="binding site" evidence="1">
    <location>
        <position position="58"/>
    </location>
    <ligand>
        <name>Zn(2+)</name>
        <dbReference type="ChEBI" id="CHEBI:29105"/>
    </ligand>
</feature>
<reference evidence="3" key="2">
    <citation type="submission" date="2023-01" db="EMBL/GenBank/DDBJ databases">
        <authorList>
            <person name="Sun Q."/>
            <person name="Evtushenko L."/>
        </authorList>
    </citation>
    <scope>NUCLEOTIDE SEQUENCE</scope>
    <source>
        <strain evidence="3">VKM Ac-1401</strain>
    </source>
</reference>
<dbReference type="PANTHER" id="PTHR30037:SF4">
    <property type="entry name" value="DNA-3-METHYLADENINE GLYCOSYLASE I"/>
    <property type="match status" value="1"/>
</dbReference>
<dbReference type="AlphaFoldDB" id="A0A9W6HC34"/>
<dbReference type="SUPFAM" id="SSF48150">
    <property type="entry name" value="DNA-glycosylase"/>
    <property type="match status" value="1"/>
</dbReference>
<feature type="binding site" evidence="1">
    <location>
        <position position="230"/>
    </location>
    <ligand>
        <name>Zn(2+)</name>
        <dbReference type="ChEBI" id="CHEBI:29105"/>
    </ligand>
</feature>
<dbReference type="EMBL" id="BSEN01000015">
    <property type="protein sequence ID" value="GLJ77396.1"/>
    <property type="molecule type" value="Genomic_DNA"/>
</dbReference>
<dbReference type="Pfam" id="PF03352">
    <property type="entry name" value="Adenine_glyco"/>
    <property type="match status" value="1"/>
</dbReference>
<dbReference type="PANTHER" id="PTHR30037">
    <property type="entry name" value="DNA-3-METHYLADENINE GLYCOSYLASE 1"/>
    <property type="match status" value="1"/>
</dbReference>
<organism evidence="3 4">
    <name type="scientific">Leifsonia poae</name>
    <dbReference type="NCBI Taxonomy" id="110933"/>
    <lineage>
        <taxon>Bacteria</taxon>
        <taxon>Bacillati</taxon>
        <taxon>Actinomycetota</taxon>
        <taxon>Actinomycetes</taxon>
        <taxon>Micrococcales</taxon>
        <taxon>Microbacteriaceae</taxon>
        <taxon>Leifsonia</taxon>
    </lineage>
</organism>
<reference evidence="3" key="1">
    <citation type="journal article" date="2014" name="Int. J. Syst. Evol. Microbiol.">
        <title>Complete genome sequence of Corynebacterium casei LMG S-19264T (=DSM 44701T), isolated from a smear-ripened cheese.</title>
        <authorList>
            <consortium name="US DOE Joint Genome Institute (JGI-PGF)"/>
            <person name="Walter F."/>
            <person name="Albersmeier A."/>
            <person name="Kalinowski J."/>
            <person name="Ruckert C."/>
        </authorList>
    </citation>
    <scope>NUCLEOTIDE SEQUENCE</scope>
    <source>
        <strain evidence="3">VKM Ac-1401</strain>
    </source>
</reference>
<dbReference type="Gene3D" id="1.10.340.30">
    <property type="entry name" value="Hypothetical protein, domain 2"/>
    <property type="match status" value="1"/>
</dbReference>
<feature type="binding site" evidence="1">
    <location>
        <position position="226"/>
    </location>
    <ligand>
        <name>Zn(2+)</name>
        <dbReference type="ChEBI" id="CHEBI:29105"/>
    </ligand>
</feature>
<dbReference type="InterPro" id="IPR005019">
    <property type="entry name" value="Adenine_glyco"/>
</dbReference>
<feature type="compositionally biased region" description="Low complexity" evidence="2">
    <location>
        <begin position="1"/>
        <end position="13"/>
    </location>
</feature>
<proteinExistence type="predicted"/>
<accession>A0A9W6HC34</accession>
<name>A0A9W6HC34_9MICO</name>
<gene>
    <name evidence="3" type="primary">tag</name>
    <name evidence="3" type="ORF">GCM10017584_29700</name>
</gene>
<dbReference type="InterPro" id="IPR052891">
    <property type="entry name" value="DNA-3mA_glycosylase"/>
</dbReference>
<dbReference type="GO" id="GO:0046872">
    <property type="term" value="F:metal ion binding"/>
    <property type="evidence" value="ECO:0007669"/>
    <property type="project" value="UniProtKB-KW"/>
</dbReference>
<keyword evidence="1" id="KW-0862">Zinc</keyword>
<dbReference type="InterPro" id="IPR004597">
    <property type="entry name" value="Tag"/>
</dbReference>
<evidence type="ECO:0000313" key="3">
    <source>
        <dbReference type="EMBL" id="GLJ77396.1"/>
    </source>
</evidence>
<dbReference type="InterPro" id="IPR011257">
    <property type="entry name" value="DNA_glycosylase"/>
</dbReference>
<dbReference type="GO" id="GO:0008725">
    <property type="term" value="F:DNA-3-methyladenine glycosylase activity"/>
    <property type="evidence" value="ECO:0007669"/>
    <property type="project" value="InterPro"/>
</dbReference>
<protein>
    <submittedName>
        <fullName evidence="3">DNA-3-methyladenine glycosylase I</fullName>
    </submittedName>
</protein>
<feature type="binding site" evidence="1">
    <location>
        <position position="71"/>
    </location>
    <ligand>
        <name>Zn(2+)</name>
        <dbReference type="ChEBI" id="CHEBI:29105"/>
    </ligand>
</feature>
<comment type="caution">
    <text evidence="3">The sequence shown here is derived from an EMBL/GenBank/DDBJ whole genome shotgun (WGS) entry which is preliminary data.</text>
</comment>
<evidence type="ECO:0000313" key="4">
    <source>
        <dbReference type="Proteomes" id="UP001142372"/>
    </source>
</evidence>
<dbReference type="RefSeq" id="WP_309297490.1">
    <property type="nucleotide sequence ID" value="NZ_BAAAJO010000003.1"/>
</dbReference>
<keyword evidence="4" id="KW-1185">Reference proteome</keyword>
<feature type="region of interest" description="Disordered" evidence="2">
    <location>
        <begin position="1"/>
        <end position="43"/>
    </location>
</feature>